<dbReference type="GO" id="GO:0004497">
    <property type="term" value="F:monooxygenase activity"/>
    <property type="evidence" value="ECO:0007669"/>
    <property type="project" value="UniProtKB-KW"/>
</dbReference>
<sequence>MQLRERYGKDLIRIAPDSLLTDDPDVLRRINGAHNGYTKGDWYAVMRLDLYHHTIVSSRDNAFHDDIKARTAAGYSGRDVPTMESDIDEQIAELKTLITREYVSTDKVYKPMDWGVVAEHFTLDSLMKVAFGEPLGDLATNSDVHDYIKMIEAMGMFFALCGDVPWLGRVLFSDFMMRLVGPKVGDKKGLGAIMGVAKKMVDARFEGDGSNQQDMMGSFIHHGIPRRQCQAELLALFVAGSDATANLLRVGLFLIITTPGVYQRLQAEIDDAIASGRISSPVTAAQGKTLPYLQAFLLECLRFSPPASLPLPKVVPPQGDTLNGTFVPGGTKIAIDIWSLGRRVDVFGQDAAVFRPERFLEATSGKRAHMEQVTDLIFGYGRYMCPGKTMAWLEMNKTFVEVNLASWLANGC</sequence>
<dbReference type="Pfam" id="PF00067">
    <property type="entry name" value="p450"/>
    <property type="match status" value="1"/>
</dbReference>
<dbReference type="Proteomes" id="UP001321760">
    <property type="component" value="Unassembled WGS sequence"/>
</dbReference>
<keyword evidence="4 8" id="KW-0479">Metal-binding</keyword>
<dbReference type="EMBL" id="MU865957">
    <property type="protein sequence ID" value="KAK4446422.1"/>
    <property type="molecule type" value="Genomic_DNA"/>
</dbReference>
<evidence type="ECO:0000256" key="6">
    <source>
        <dbReference type="ARBA" id="ARBA00023004"/>
    </source>
</evidence>
<evidence type="ECO:0000256" key="4">
    <source>
        <dbReference type="ARBA" id="ARBA00022723"/>
    </source>
</evidence>
<evidence type="ECO:0000313" key="9">
    <source>
        <dbReference type="EMBL" id="KAK4446422.1"/>
    </source>
</evidence>
<dbReference type="InterPro" id="IPR050121">
    <property type="entry name" value="Cytochrome_P450_monoxygenase"/>
</dbReference>
<dbReference type="PRINTS" id="PR00463">
    <property type="entry name" value="EP450I"/>
</dbReference>
<evidence type="ECO:0000256" key="5">
    <source>
        <dbReference type="ARBA" id="ARBA00023002"/>
    </source>
</evidence>
<evidence type="ECO:0000256" key="1">
    <source>
        <dbReference type="ARBA" id="ARBA00001971"/>
    </source>
</evidence>
<keyword evidence="7 9" id="KW-0503">Monooxygenase</keyword>
<dbReference type="PANTHER" id="PTHR24305:SF77">
    <property type="entry name" value="CYTOCHROME P450 MONOOXYGENASE"/>
    <property type="match status" value="1"/>
</dbReference>
<dbReference type="GO" id="GO:0016705">
    <property type="term" value="F:oxidoreductase activity, acting on paired donors, with incorporation or reduction of molecular oxygen"/>
    <property type="evidence" value="ECO:0007669"/>
    <property type="project" value="InterPro"/>
</dbReference>
<dbReference type="InterPro" id="IPR002401">
    <property type="entry name" value="Cyt_P450_E_grp-I"/>
</dbReference>
<feature type="binding site" description="axial binding residue" evidence="8">
    <location>
        <position position="385"/>
    </location>
    <ligand>
        <name>heme</name>
        <dbReference type="ChEBI" id="CHEBI:30413"/>
    </ligand>
    <ligandPart>
        <name>Fe</name>
        <dbReference type="ChEBI" id="CHEBI:18248"/>
    </ligandPart>
</feature>
<keyword evidence="6 8" id="KW-0408">Iron</keyword>
<dbReference type="Gene3D" id="1.10.630.10">
    <property type="entry name" value="Cytochrome P450"/>
    <property type="match status" value="1"/>
</dbReference>
<name>A0AAV9GGJ7_9PEZI</name>
<dbReference type="SUPFAM" id="SSF48264">
    <property type="entry name" value="Cytochrome P450"/>
    <property type="match status" value="1"/>
</dbReference>
<comment type="similarity">
    <text evidence="2">Belongs to the cytochrome P450 family.</text>
</comment>
<comment type="cofactor">
    <cofactor evidence="1 8">
        <name>heme</name>
        <dbReference type="ChEBI" id="CHEBI:30413"/>
    </cofactor>
</comment>
<proteinExistence type="inferred from homology"/>
<keyword evidence="3 8" id="KW-0349">Heme</keyword>
<dbReference type="InterPro" id="IPR001128">
    <property type="entry name" value="Cyt_P450"/>
</dbReference>
<evidence type="ECO:0000256" key="7">
    <source>
        <dbReference type="ARBA" id="ARBA00023033"/>
    </source>
</evidence>
<evidence type="ECO:0000313" key="10">
    <source>
        <dbReference type="Proteomes" id="UP001321760"/>
    </source>
</evidence>
<evidence type="ECO:0000256" key="2">
    <source>
        <dbReference type="ARBA" id="ARBA00010617"/>
    </source>
</evidence>
<reference evidence="9" key="2">
    <citation type="submission" date="2023-05" db="EMBL/GenBank/DDBJ databases">
        <authorList>
            <consortium name="Lawrence Berkeley National Laboratory"/>
            <person name="Steindorff A."/>
            <person name="Hensen N."/>
            <person name="Bonometti L."/>
            <person name="Westerberg I."/>
            <person name="Brannstrom I.O."/>
            <person name="Guillou S."/>
            <person name="Cros-Aarteil S."/>
            <person name="Calhoun S."/>
            <person name="Haridas S."/>
            <person name="Kuo A."/>
            <person name="Mondo S."/>
            <person name="Pangilinan J."/>
            <person name="Riley R."/>
            <person name="Labutti K."/>
            <person name="Andreopoulos B."/>
            <person name="Lipzen A."/>
            <person name="Chen C."/>
            <person name="Yanf M."/>
            <person name="Daum C."/>
            <person name="Ng V."/>
            <person name="Clum A."/>
            <person name="Ohm R."/>
            <person name="Martin F."/>
            <person name="Silar P."/>
            <person name="Natvig D."/>
            <person name="Lalanne C."/>
            <person name="Gautier V."/>
            <person name="Ament-Velasquez S.L."/>
            <person name="Kruys A."/>
            <person name="Hutchinson M.I."/>
            <person name="Powell A.J."/>
            <person name="Barry K."/>
            <person name="Miller A.N."/>
            <person name="Grigoriev I.V."/>
            <person name="Debuchy R."/>
            <person name="Gladieux P."/>
            <person name="Thoren M.H."/>
            <person name="Johannesson H."/>
        </authorList>
    </citation>
    <scope>NUCLEOTIDE SEQUENCE</scope>
    <source>
        <strain evidence="9">PSN243</strain>
    </source>
</reference>
<evidence type="ECO:0000256" key="8">
    <source>
        <dbReference type="PIRSR" id="PIRSR602401-1"/>
    </source>
</evidence>
<comment type="caution">
    <text evidence="9">The sequence shown here is derived from an EMBL/GenBank/DDBJ whole genome shotgun (WGS) entry which is preliminary data.</text>
</comment>
<keyword evidence="10" id="KW-1185">Reference proteome</keyword>
<keyword evidence="5" id="KW-0560">Oxidoreductase</keyword>
<dbReference type="GO" id="GO:0020037">
    <property type="term" value="F:heme binding"/>
    <property type="evidence" value="ECO:0007669"/>
    <property type="project" value="InterPro"/>
</dbReference>
<dbReference type="InterPro" id="IPR036396">
    <property type="entry name" value="Cyt_P450_sf"/>
</dbReference>
<protein>
    <submittedName>
        <fullName evidence="9">Cytochrome p450 monooxygenase</fullName>
    </submittedName>
</protein>
<dbReference type="GO" id="GO:0005506">
    <property type="term" value="F:iron ion binding"/>
    <property type="evidence" value="ECO:0007669"/>
    <property type="project" value="InterPro"/>
</dbReference>
<accession>A0AAV9GGJ7</accession>
<dbReference type="AlphaFoldDB" id="A0AAV9GGJ7"/>
<reference evidence="9" key="1">
    <citation type="journal article" date="2023" name="Mol. Phylogenet. Evol.">
        <title>Genome-scale phylogeny and comparative genomics of the fungal order Sordariales.</title>
        <authorList>
            <person name="Hensen N."/>
            <person name="Bonometti L."/>
            <person name="Westerberg I."/>
            <person name="Brannstrom I.O."/>
            <person name="Guillou S."/>
            <person name="Cros-Aarteil S."/>
            <person name="Calhoun S."/>
            <person name="Haridas S."/>
            <person name="Kuo A."/>
            <person name="Mondo S."/>
            <person name="Pangilinan J."/>
            <person name="Riley R."/>
            <person name="LaButti K."/>
            <person name="Andreopoulos B."/>
            <person name="Lipzen A."/>
            <person name="Chen C."/>
            <person name="Yan M."/>
            <person name="Daum C."/>
            <person name="Ng V."/>
            <person name="Clum A."/>
            <person name="Steindorff A."/>
            <person name="Ohm R.A."/>
            <person name="Martin F."/>
            <person name="Silar P."/>
            <person name="Natvig D.O."/>
            <person name="Lalanne C."/>
            <person name="Gautier V."/>
            <person name="Ament-Velasquez S.L."/>
            <person name="Kruys A."/>
            <person name="Hutchinson M.I."/>
            <person name="Powell A.J."/>
            <person name="Barry K."/>
            <person name="Miller A.N."/>
            <person name="Grigoriev I.V."/>
            <person name="Debuchy R."/>
            <person name="Gladieux P."/>
            <person name="Hiltunen Thoren M."/>
            <person name="Johannesson H."/>
        </authorList>
    </citation>
    <scope>NUCLEOTIDE SEQUENCE</scope>
    <source>
        <strain evidence="9">PSN243</strain>
    </source>
</reference>
<gene>
    <name evidence="9" type="ORF">QBC34DRAFT_150244</name>
</gene>
<dbReference type="PRINTS" id="PR00385">
    <property type="entry name" value="P450"/>
</dbReference>
<dbReference type="CDD" id="cd11060">
    <property type="entry name" value="CYP57A1-like"/>
    <property type="match status" value="1"/>
</dbReference>
<organism evidence="9 10">
    <name type="scientific">Podospora aff. communis PSN243</name>
    <dbReference type="NCBI Taxonomy" id="3040156"/>
    <lineage>
        <taxon>Eukaryota</taxon>
        <taxon>Fungi</taxon>
        <taxon>Dikarya</taxon>
        <taxon>Ascomycota</taxon>
        <taxon>Pezizomycotina</taxon>
        <taxon>Sordariomycetes</taxon>
        <taxon>Sordariomycetidae</taxon>
        <taxon>Sordariales</taxon>
        <taxon>Podosporaceae</taxon>
        <taxon>Podospora</taxon>
    </lineage>
</organism>
<dbReference type="PANTHER" id="PTHR24305">
    <property type="entry name" value="CYTOCHROME P450"/>
    <property type="match status" value="1"/>
</dbReference>
<evidence type="ECO:0000256" key="3">
    <source>
        <dbReference type="ARBA" id="ARBA00022617"/>
    </source>
</evidence>